<dbReference type="AlphaFoldDB" id="A0A1G1VRF0"/>
<evidence type="ECO:0000259" key="8">
    <source>
        <dbReference type="Pfam" id="PF17768"/>
    </source>
</evidence>
<dbReference type="Proteomes" id="UP000177324">
    <property type="component" value="Unassembled WGS sequence"/>
</dbReference>
<protein>
    <recommendedName>
        <fullName evidence="2">Single-stranded-DNA-specific exonuclease RecJ</fullName>
    </recommendedName>
</protein>
<feature type="domain" description="DHHA1" evidence="7">
    <location>
        <begin position="317"/>
        <end position="410"/>
    </location>
</feature>
<dbReference type="Pfam" id="PF01368">
    <property type="entry name" value="DHH"/>
    <property type="match status" value="1"/>
</dbReference>
<dbReference type="GO" id="GO:0003676">
    <property type="term" value="F:nucleic acid binding"/>
    <property type="evidence" value="ECO:0007669"/>
    <property type="project" value="InterPro"/>
</dbReference>
<evidence type="ECO:0000256" key="3">
    <source>
        <dbReference type="ARBA" id="ARBA00022722"/>
    </source>
</evidence>
<keyword evidence="4" id="KW-0378">Hydrolase</keyword>
<dbReference type="GO" id="GO:0006281">
    <property type="term" value="P:DNA repair"/>
    <property type="evidence" value="ECO:0007669"/>
    <property type="project" value="InterPro"/>
</dbReference>
<reference evidence="9 10" key="1">
    <citation type="journal article" date="2016" name="Nat. Commun.">
        <title>Thousands of microbial genomes shed light on interconnected biogeochemical processes in an aquifer system.</title>
        <authorList>
            <person name="Anantharaman K."/>
            <person name="Brown C.T."/>
            <person name="Hug L.A."/>
            <person name="Sharon I."/>
            <person name="Castelle C.J."/>
            <person name="Probst A.J."/>
            <person name="Thomas B.C."/>
            <person name="Singh A."/>
            <person name="Wilkins M.J."/>
            <person name="Karaoz U."/>
            <person name="Brodie E.L."/>
            <person name="Williams K.H."/>
            <person name="Hubbard S.S."/>
            <person name="Banfield J.F."/>
        </authorList>
    </citation>
    <scope>NUCLEOTIDE SEQUENCE [LARGE SCALE GENOMIC DNA]</scope>
</reference>
<dbReference type="InterPro" id="IPR003156">
    <property type="entry name" value="DHHA1_dom"/>
</dbReference>
<dbReference type="GO" id="GO:0008409">
    <property type="term" value="F:5'-3' exonuclease activity"/>
    <property type="evidence" value="ECO:0007669"/>
    <property type="project" value="InterPro"/>
</dbReference>
<organism evidence="9 10">
    <name type="scientific">Candidatus Chisholmbacteria bacterium RIFCSPHIGHO2_01_FULL_48_12</name>
    <dbReference type="NCBI Taxonomy" id="1797589"/>
    <lineage>
        <taxon>Bacteria</taxon>
        <taxon>Candidatus Chisholmiibacteriota</taxon>
    </lineage>
</organism>
<dbReference type="EMBL" id="MHCH01000014">
    <property type="protein sequence ID" value="OGY17894.1"/>
    <property type="molecule type" value="Genomic_DNA"/>
</dbReference>
<dbReference type="PANTHER" id="PTHR30255">
    <property type="entry name" value="SINGLE-STRANDED-DNA-SPECIFIC EXONUCLEASE RECJ"/>
    <property type="match status" value="1"/>
</dbReference>
<evidence type="ECO:0000313" key="9">
    <source>
        <dbReference type="EMBL" id="OGY17894.1"/>
    </source>
</evidence>
<gene>
    <name evidence="9" type="ORF">A2784_01700</name>
</gene>
<name>A0A1G1VRF0_9BACT</name>
<accession>A0A1G1VRF0</accession>
<dbReference type="InterPro" id="IPR004610">
    <property type="entry name" value="RecJ"/>
</dbReference>
<comment type="caution">
    <text evidence="9">The sequence shown here is derived from an EMBL/GenBank/DDBJ whole genome shotgun (WGS) entry which is preliminary data.</text>
</comment>
<evidence type="ECO:0000259" key="6">
    <source>
        <dbReference type="Pfam" id="PF01368"/>
    </source>
</evidence>
<keyword evidence="3" id="KW-0540">Nuclease</keyword>
<dbReference type="Gene3D" id="3.90.1640.30">
    <property type="match status" value="1"/>
</dbReference>
<evidence type="ECO:0000256" key="5">
    <source>
        <dbReference type="ARBA" id="ARBA00022839"/>
    </source>
</evidence>
<evidence type="ECO:0000256" key="2">
    <source>
        <dbReference type="ARBA" id="ARBA00019841"/>
    </source>
</evidence>
<evidence type="ECO:0000256" key="4">
    <source>
        <dbReference type="ARBA" id="ARBA00022801"/>
    </source>
</evidence>
<dbReference type="Pfam" id="PF02272">
    <property type="entry name" value="DHHA1"/>
    <property type="match status" value="1"/>
</dbReference>
<dbReference type="GO" id="GO:0006310">
    <property type="term" value="P:DNA recombination"/>
    <property type="evidence" value="ECO:0007669"/>
    <property type="project" value="InterPro"/>
</dbReference>
<evidence type="ECO:0000313" key="10">
    <source>
        <dbReference type="Proteomes" id="UP000177324"/>
    </source>
</evidence>
<feature type="domain" description="RecJ OB" evidence="8">
    <location>
        <begin position="424"/>
        <end position="529"/>
    </location>
</feature>
<keyword evidence="5 9" id="KW-0269">Exonuclease</keyword>
<proteinExistence type="inferred from homology"/>
<evidence type="ECO:0000256" key="1">
    <source>
        <dbReference type="ARBA" id="ARBA00005915"/>
    </source>
</evidence>
<dbReference type="STRING" id="1797589.A2784_01700"/>
<dbReference type="InterPro" id="IPR041122">
    <property type="entry name" value="RecJ_OB"/>
</dbReference>
<evidence type="ECO:0000259" key="7">
    <source>
        <dbReference type="Pfam" id="PF02272"/>
    </source>
</evidence>
<dbReference type="SUPFAM" id="SSF64182">
    <property type="entry name" value="DHH phosphoesterases"/>
    <property type="match status" value="1"/>
</dbReference>
<comment type="similarity">
    <text evidence="1">Belongs to the RecJ family.</text>
</comment>
<dbReference type="InterPro" id="IPR051673">
    <property type="entry name" value="SSDNA_exonuclease_RecJ"/>
</dbReference>
<feature type="domain" description="DDH" evidence="6">
    <location>
        <begin position="64"/>
        <end position="199"/>
    </location>
</feature>
<dbReference type="Gene3D" id="2.40.50.460">
    <property type="match status" value="1"/>
</dbReference>
<dbReference type="NCBIfam" id="TIGR00644">
    <property type="entry name" value="recJ"/>
    <property type="match status" value="1"/>
</dbReference>
<dbReference type="PANTHER" id="PTHR30255:SF2">
    <property type="entry name" value="SINGLE-STRANDED-DNA-SPECIFIC EXONUCLEASE RECJ"/>
    <property type="match status" value="1"/>
</dbReference>
<sequence>MKVWQVGPKVKRDEIVKILVDKRGLELKSIRPEKLTLKSVGIKTVAVKKAVTRIKRAIKDQETVVVYGDYDADGIGATAIMWEALHGLGVNVWPFIPHREEHGYGLSIKGIEAMIAERRPSLVVTVDNGIVAHQAAKKLVQEKIDLIITDHHQVGKKLPEAMAIIHTTQLCGAGVAWMVAKEMNPPAAQTSLDVAALGTVADMMELKGANRSLVKYGLPKLRQTDRVGLIELYQEAGLEPVTIDTYAINFLVAPRLNATGRLSHGLDSLRLLCTHDRQRAKELAQTLGQANKDRQSLLQVQLDHARLKLGVKVKQEKILVVADEAYHQGVIGLIAGKLTEEFYRPSVVLSIKGEQAKASARSIPGFNIIEAIRTAEDLVIEAGGHPMAAGFSVEVAKITALTERLRSVAEKELDEEKLQPVVRVDCEVEAKDISLGLWKELEQLAPFGVGNPRPTLALMGVTTAQARPVGGEGKHLKLRLKELPQAEAIGFNLGALLPQLTSGRRVDVAFQLNKNVWNGRERLELKIKDLRLC</sequence>
<dbReference type="Pfam" id="PF17768">
    <property type="entry name" value="RecJ_OB"/>
    <property type="match status" value="1"/>
</dbReference>
<dbReference type="InterPro" id="IPR001667">
    <property type="entry name" value="DDH_dom"/>
</dbReference>
<dbReference type="InterPro" id="IPR038763">
    <property type="entry name" value="DHH_sf"/>
</dbReference>